<protein>
    <recommendedName>
        <fullName evidence="9">O-antigen/teichoic acid export membrane protein</fullName>
    </recommendedName>
</protein>
<dbReference type="EMBL" id="BAAANE010000009">
    <property type="protein sequence ID" value="GAA1655255.1"/>
    <property type="molecule type" value="Genomic_DNA"/>
</dbReference>
<keyword evidence="5 6" id="KW-0472">Membrane</keyword>
<dbReference type="InterPro" id="IPR002797">
    <property type="entry name" value="Polysacc_synth"/>
</dbReference>
<feature type="transmembrane region" description="Helical" evidence="6">
    <location>
        <begin position="50"/>
        <end position="70"/>
    </location>
</feature>
<dbReference type="Pfam" id="PF01943">
    <property type="entry name" value="Polysacc_synt"/>
    <property type="match status" value="1"/>
</dbReference>
<reference evidence="7 8" key="1">
    <citation type="journal article" date="2019" name="Int. J. Syst. Evol. Microbiol.">
        <title>The Global Catalogue of Microorganisms (GCM) 10K type strain sequencing project: providing services to taxonomists for standard genome sequencing and annotation.</title>
        <authorList>
            <consortium name="The Broad Institute Genomics Platform"/>
            <consortium name="The Broad Institute Genome Sequencing Center for Infectious Disease"/>
            <person name="Wu L."/>
            <person name="Ma J."/>
        </authorList>
    </citation>
    <scope>NUCLEOTIDE SEQUENCE [LARGE SCALE GENOMIC DNA]</scope>
    <source>
        <strain evidence="7 8">JCM 14306</strain>
    </source>
</reference>
<evidence type="ECO:0008006" key="9">
    <source>
        <dbReference type="Google" id="ProtNLM"/>
    </source>
</evidence>
<dbReference type="PANTHER" id="PTHR30250">
    <property type="entry name" value="PST FAMILY PREDICTED COLANIC ACID TRANSPORTER"/>
    <property type="match status" value="1"/>
</dbReference>
<accession>A0ABN2FNU0</accession>
<feature type="transmembrane region" description="Helical" evidence="6">
    <location>
        <begin position="202"/>
        <end position="220"/>
    </location>
</feature>
<feature type="transmembrane region" description="Helical" evidence="6">
    <location>
        <begin position="25"/>
        <end position="44"/>
    </location>
</feature>
<name>A0ABN2FNU0_9ACTN</name>
<dbReference type="PANTHER" id="PTHR30250:SF11">
    <property type="entry name" value="O-ANTIGEN TRANSPORTER-RELATED"/>
    <property type="match status" value="1"/>
</dbReference>
<comment type="subcellular location">
    <subcellularLocation>
        <location evidence="1">Cell membrane</location>
        <topology evidence="1">Multi-pass membrane protein</topology>
    </subcellularLocation>
</comment>
<feature type="transmembrane region" description="Helical" evidence="6">
    <location>
        <begin position="100"/>
        <end position="119"/>
    </location>
</feature>
<feature type="transmembrane region" description="Helical" evidence="6">
    <location>
        <begin position="360"/>
        <end position="384"/>
    </location>
</feature>
<feature type="transmembrane region" description="Helical" evidence="6">
    <location>
        <begin position="391"/>
        <end position="410"/>
    </location>
</feature>
<feature type="transmembrane region" description="Helical" evidence="6">
    <location>
        <begin position="480"/>
        <end position="498"/>
    </location>
</feature>
<evidence type="ECO:0000313" key="7">
    <source>
        <dbReference type="EMBL" id="GAA1655255.1"/>
    </source>
</evidence>
<evidence type="ECO:0000256" key="5">
    <source>
        <dbReference type="ARBA" id="ARBA00023136"/>
    </source>
</evidence>
<sequence length="534" mass="55006">MAAPLTETAGAHPPSLNKIARGGSANLVGTAGGAVLTLLLTWVVTRATDATVAGGLFALTSVFLIVAAVAELGSDVSLSKFLPHFLVEDRLADARTTARMAALVSLCGGGLVAVVLIVLRDEVADALLGAADPTAGNGAVVVLAICIPLAALMNTALSATRGLASIKPTVLVDKIGRALLQVGCIIVAVAAGAGLGGLTIAWAVPYAVGAIVAVGWFLVIERRLVARSGPGRPALSRKALWREYALYTWPRVISRISQSILQRADIVLVAALRSPAEAAVYTVATRLFVIGQLGTQAIQQVAAPHTSALLASGDHKGTKRVFQTITAWTMSLTWPFFLACLSLAPFLLHLFGGSTYRSGHGVVVVLAVAALLAAAGGPVDLILLMAGRSGLSLLNSLVALGVNLAINLLLIPPLGIIGAAIAWASAILVRNVLGMVQVSTTLHWLPFSRLSVYVGGLALVCFAVPAQLMELIGDPTDGPLVAVLAAGAVMYVAALWKLRDQLALTAFTALLTRRRKPDLAGVLPAAEAKPVETS</sequence>
<feature type="transmembrane region" description="Helical" evidence="6">
    <location>
        <begin position="450"/>
        <end position="468"/>
    </location>
</feature>
<gene>
    <name evidence="7" type="ORF">GCM10009744_54720</name>
</gene>
<dbReference type="RefSeq" id="WP_344115092.1">
    <property type="nucleotide sequence ID" value="NZ_BAAANE010000009.1"/>
</dbReference>
<comment type="caution">
    <text evidence="7">The sequence shown here is derived from an EMBL/GenBank/DDBJ whole genome shotgun (WGS) entry which is preliminary data.</text>
</comment>
<proteinExistence type="predicted"/>
<feature type="transmembrane region" description="Helical" evidence="6">
    <location>
        <begin position="139"/>
        <end position="157"/>
    </location>
</feature>
<keyword evidence="4 6" id="KW-1133">Transmembrane helix</keyword>
<organism evidence="7 8">
    <name type="scientific">Kribbella alba</name>
    <dbReference type="NCBI Taxonomy" id="190197"/>
    <lineage>
        <taxon>Bacteria</taxon>
        <taxon>Bacillati</taxon>
        <taxon>Actinomycetota</taxon>
        <taxon>Actinomycetes</taxon>
        <taxon>Propionibacteriales</taxon>
        <taxon>Kribbellaceae</taxon>
        <taxon>Kribbella</taxon>
    </lineage>
</organism>
<keyword evidence="3 6" id="KW-0812">Transmembrane</keyword>
<evidence type="ECO:0000256" key="4">
    <source>
        <dbReference type="ARBA" id="ARBA00022989"/>
    </source>
</evidence>
<feature type="transmembrane region" description="Helical" evidence="6">
    <location>
        <begin position="416"/>
        <end position="438"/>
    </location>
</feature>
<evidence type="ECO:0000256" key="1">
    <source>
        <dbReference type="ARBA" id="ARBA00004651"/>
    </source>
</evidence>
<evidence type="ECO:0000313" key="8">
    <source>
        <dbReference type="Proteomes" id="UP001501319"/>
    </source>
</evidence>
<dbReference type="Proteomes" id="UP001501319">
    <property type="component" value="Unassembled WGS sequence"/>
</dbReference>
<feature type="transmembrane region" description="Helical" evidence="6">
    <location>
        <begin position="325"/>
        <end position="348"/>
    </location>
</feature>
<evidence type="ECO:0000256" key="2">
    <source>
        <dbReference type="ARBA" id="ARBA00022475"/>
    </source>
</evidence>
<keyword evidence="2" id="KW-1003">Cell membrane</keyword>
<dbReference type="InterPro" id="IPR050833">
    <property type="entry name" value="Poly_Biosynth_Transport"/>
</dbReference>
<evidence type="ECO:0000256" key="6">
    <source>
        <dbReference type="SAM" id="Phobius"/>
    </source>
</evidence>
<feature type="transmembrane region" description="Helical" evidence="6">
    <location>
        <begin position="178"/>
        <end position="196"/>
    </location>
</feature>
<evidence type="ECO:0000256" key="3">
    <source>
        <dbReference type="ARBA" id="ARBA00022692"/>
    </source>
</evidence>
<keyword evidence="8" id="KW-1185">Reference proteome</keyword>